<sequence>MAMTEKVVLVFHNDGGRSLLSGMEVEEFPGIEEALQTYVDVIKGQLIDLCKLREFRHVILQETEDEMKHEDAQSSLALSIGTAQQGADGHLSSTTKIRHPFDIQGLLTARSKILGPLCDKVAGNEEGVLEITDGALSKKVGRLAGRIKPSERMEAAVDEEAEEVLVDALAELAPEIEEGKEEEVLEPVHPMDLLTLILAYMCEHIGEPPSPPNAVQRLVNLGRDVFNSISRRMRSTRKVVWQMEDLAVGGARLALHVAKHSVRPLLIGFIANRALQTLERSRLPAIRMAKMSPAEQVDYYHTQLLGPDWREQMEQDFLEAVQEVEEGLNTDDYKDEKRKMTAAMLRQLEVEEWDKERMRHFYYGSYGLGPWYFDMEERLHNPYFIGARAWNGPIEGWVGKNKKYDDIPSGRVDLNTALLDLVEARKGVKLTPQQRDRIMQKQAINVKDMVESNPILNDVVTELRS</sequence>
<proteinExistence type="predicted"/>
<accession>A0A250XIV5</accession>
<dbReference type="OrthoDB" id="541429at2759"/>
<gene>
    <name evidence="1" type="ORF">CEUSTIGMA_g10435.t1</name>
</gene>
<protein>
    <submittedName>
        <fullName evidence="1">Uncharacterized protein</fullName>
    </submittedName>
</protein>
<comment type="caution">
    <text evidence="1">The sequence shown here is derived from an EMBL/GenBank/DDBJ whole genome shotgun (WGS) entry which is preliminary data.</text>
</comment>
<dbReference type="AlphaFoldDB" id="A0A250XIV5"/>
<name>A0A250XIV5_9CHLO</name>
<evidence type="ECO:0000313" key="1">
    <source>
        <dbReference type="EMBL" id="GAX83008.1"/>
    </source>
</evidence>
<keyword evidence="2" id="KW-1185">Reference proteome</keyword>
<evidence type="ECO:0000313" key="2">
    <source>
        <dbReference type="Proteomes" id="UP000232323"/>
    </source>
</evidence>
<reference evidence="1 2" key="1">
    <citation type="submission" date="2017-08" db="EMBL/GenBank/DDBJ databases">
        <title>Acidophilic green algal genome provides insights into adaptation to an acidic environment.</title>
        <authorList>
            <person name="Hirooka S."/>
            <person name="Hirose Y."/>
            <person name="Kanesaki Y."/>
            <person name="Higuchi S."/>
            <person name="Fujiwara T."/>
            <person name="Onuma R."/>
            <person name="Era A."/>
            <person name="Ohbayashi R."/>
            <person name="Uzuka A."/>
            <person name="Nozaki H."/>
            <person name="Yoshikawa H."/>
            <person name="Miyagishima S.Y."/>
        </authorList>
    </citation>
    <scope>NUCLEOTIDE SEQUENCE [LARGE SCALE GENOMIC DNA]</scope>
    <source>
        <strain evidence="1 2">NIES-2499</strain>
    </source>
</reference>
<organism evidence="1 2">
    <name type="scientific">Chlamydomonas eustigma</name>
    <dbReference type="NCBI Taxonomy" id="1157962"/>
    <lineage>
        <taxon>Eukaryota</taxon>
        <taxon>Viridiplantae</taxon>
        <taxon>Chlorophyta</taxon>
        <taxon>core chlorophytes</taxon>
        <taxon>Chlorophyceae</taxon>
        <taxon>CS clade</taxon>
        <taxon>Chlamydomonadales</taxon>
        <taxon>Chlamydomonadaceae</taxon>
        <taxon>Chlamydomonas</taxon>
    </lineage>
</organism>
<dbReference type="EMBL" id="BEGY01000090">
    <property type="protein sequence ID" value="GAX83008.1"/>
    <property type="molecule type" value="Genomic_DNA"/>
</dbReference>
<dbReference type="Proteomes" id="UP000232323">
    <property type="component" value="Unassembled WGS sequence"/>
</dbReference>
<dbReference type="STRING" id="1157962.A0A250XIV5"/>